<dbReference type="InterPro" id="IPR014718">
    <property type="entry name" value="GH-type_carb-bd"/>
</dbReference>
<dbReference type="CDD" id="cd09022">
    <property type="entry name" value="Aldose_epim_Ec_YihR"/>
    <property type="match status" value="1"/>
</dbReference>
<evidence type="ECO:0000313" key="2">
    <source>
        <dbReference type="Proteomes" id="UP000271573"/>
    </source>
</evidence>
<organism evidence="1 2">
    <name type="scientific">Nocardioides baekrokdamisoli</name>
    <dbReference type="NCBI Taxonomy" id="1804624"/>
    <lineage>
        <taxon>Bacteria</taxon>
        <taxon>Bacillati</taxon>
        <taxon>Actinomycetota</taxon>
        <taxon>Actinomycetes</taxon>
        <taxon>Propionibacteriales</taxon>
        <taxon>Nocardioidaceae</taxon>
        <taxon>Nocardioides</taxon>
    </lineage>
</organism>
<dbReference type="KEGG" id="nbe:Back2_26400"/>
<dbReference type="InterPro" id="IPR011013">
    <property type="entry name" value="Gal_mutarotase_sf_dom"/>
</dbReference>
<dbReference type="GO" id="GO:0030246">
    <property type="term" value="F:carbohydrate binding"/>
    <property type="evidence" value="ECO:0007669"/>
    <property type="project" value="InterPro"/>
</dbReference>
<dbReference type="SUPFAM" id="SSF74650">
    <property type="entry name" value="Galactose mutarotase-like"/>
    <property type="match status" value="1"/>
</dbReference>
<dbReference type="GO" id="GO:0033499">
    <property type="term" value="P:galactose catabolic process via UDP-galactose, Leloir pathway"/>
    <property type="evidence" value="ECO:0007669"/>
    <property type="project" value="TreeGrafter"/>
</dbReference>
<gene>
    <name evidence="1" type="primary">galM</name>
    <name evidence="1" type="ORF">Back2_26400</name>
</gene>
<dbReference type="InterPro" id="IPR037480">
    <property type="entry name" value="YihR-like"/>
</dbReference>
<name>A0A3G9J135_9ACTN</name>
<dbReference type="InterPro" id="IPR008183">
    <property type="entry name" value="Aldose_1/G6P_1-epimerase"/>
</dbReference>
<dbReference type="GO" id="GO:0004034">
    <property type="term" value="F:aldose 1-epimerase activity"/>
    <property type="evidence" value="ECO:0007669"/>
    <property type="project" value="TreeGrafter"/>
</dbReference>
<reference evidence="1 2" key="1">
    <citation type="submission" date="2018-11" db="EMBL/GenBank/DDBJ databases">
        <title>Complete genome sequence of Nocardioides baekrokdamisoli strain KCTC 39748.</title>
        <authorList>
            <person name="Kang S.W."/>
            <person name="Lee K.C."/>
            <person name="Kim K.K."/>
            <person name="Kim J.S."/>
            <person name="Kim D.S."/>
            <person name="Ko S.H."/>
            <person name="Yang S.H."/>
            <person name="Shin Y.K."/>
            <person name="Lee J.S."/>
        </authorList>
    </citation>
    <scope>NUCLEOTIDE SEQUENCE [LARGE SCALE GENOMIC DNA]</scope>
    <source>
        <strain evidence="1 2">KCTC 39748</strain>
    </source>
</reference>
<accession>A0A3G9J135</accession>
<dbReference type="Proteomes" id="UP000271573">
    <property type="component" value="Chromosome"/>
</dbReference>
<dbReference type="EMBL" id="AP019307">
    <property type="protein sequence ID" value="BBH18353.1"/>
    <property type="molecule type" value="Genomic_DNA"/>
</dbReference>
<dbReference type="PANTHER" id="PTHR10091:SF0">
    <property type="entry name" value="GALACTOSE MUTAROTASE"/>
    <property type="match status" value="1"/>
</dbReference>
<evidence type="ECO:0000313" key="1">
    <source>
        <dbReference type="EMBL" id="BBH18353.1"/>
    </source>
</evidence>
<sequence length="304" mass="33335">MLAPSGEQFRIASHGYEAVITESGAALRTLTFEGRDLVDGFDEDAMSSGGRGQLLMPWPNRIRDGRYSFDGAAHQLALTEPARRNASHGLARWAAWTLAEHDEARVTLTYRVMAQTGYPWTLELAVSYSVGRFGLSVVQSAQNFSDTAAPYAQGAHPYITVGSGPIDNWTLQLPAATRLLTDDERLLPVGREHVEGTTYDFRAPRTVGDVYFNHCFAGLRRGEDPDVPDHATVRVSDGTHTTGLWVDETWPWLLLYSGDDTAAPRRSLAVEPMSAPVDAFSSGEDLIRLEPGETHSGVWGIFAE</sequence>
<protein>
    <submittedName>
        <fullName evidence="1">Aldose 1-epimerase</fullName>
    </submittedName>
</protein>
<dbReference type="Gene3D" id="2.70.98.10">
    <property type="match status" value="1"/>
</dbReference>
<keyword evidence="2" id="KW-1185">Reference proteome</keyword>
<dbReference type="RefSeq" id="WP_125569668.1">
    <property type="nucleotide sequence ID" value="NZ_AP019307.1"/>
</dbReference>
<dbReference type="GO" id="GO:0006006">
    <property type="term" value="P:glucose metabolic process"/>
    <property type="evidence" value="ECO:0007669"/>
    <property type="project" value="TreeGrafter"/>
</dbReference>
<dbReference type="OrthoDB" id="4739604at2"/>
<dbReference type="AlphaFoldDB" id="A0A3G9J135"/>
<dbReference type="PANTHER" id="PTHR10091">
    <property type="entry name" value="ALDOSE-1-EPIMERASE"/>
    <property type="match status" value="1"/>
</dbReference>
<proteinExistence type="predicted"/>
<dbReference type="Pfam" id="PF01263">
    <property type="entry name" value="Aldose_epim"/>
    <property type="match status" value="1"/>
</dbReference>